<dbReference type="Proteomes" id="UP000278627">
    <property type="component" value="Unassembled WGS sequence"/>
</dbReference>
<evidence type="ECO:0000256" key="17">
    <source>
        <dbReference type="ARBA" id="ARBA00049513"/>
    </source>
</evidence>
<evidence type="ECO:0000256" key="10">
    <source>
        <dbReference type="ARBA" id="ARBA00022857"/>
    </source>
</evidence>
<dbReference type="PROSITE" id="PS01136">
    <property type="entry name" value="UPF0034"/>
    <property type="match status" value="1"/>
</dbReference>
<evidence type="ECO:0000256" key="8">
    <source>
        <dbReference type="ARBA" id="ARBA00022771"/>
    </source>
</evidence>
<evidence type="ECO:0000256" key="7">
    <source>
        <dbReference type="ARBA" id="ARBA00022737"/>
    </source>
</evidence>
<dbReference type="InterPro" id="IPR000571">
    <property type="entry name" value="Znf_CCCH"/>
</dbReference>
<dbReference type="GO" id="GO:0006397">
    <property type="term" value="P:mRNA processing"/>
    <property type="evidence" value="ECO:0007669"/>
    <property type="project" value="UniProtKB-KW"/>
</dbReference>
<dbReference type="GO" id="GO:0003723">
    <property type="term" value="F:RNA binding"/>
    <property type="evidence" value="ECO:0007669"/>
    <property type="project" value="TreeGrafter"/>
</dbReference>
<dbReference type="AlphaFoldDB" id="A0A0N4TX01"/>
<feature type="zinc finger region" description="C3H1-type" evidence="19">
    <location>
        <begin position="428"/>
        <end position="453"/>
    </location>
</feature>
<accession>A0A0N4TX01</accession>
<gene>
    <name evidence="24" type="ORF">BPAG_LOCUS13406</name>
</gene>
<dbReference type="InterPro" id="IPR035587">
    <property type="entry name" value="DUS-like_FMN-bd"/>
</dbReference>
<dbReference type="PROSITE" id="PS51029">
    <property type="entry name" value="MADF"/>
    <property type="match status" value="1"/>
</dbReference>
<dbReference type="GO" id="GO:0102265">
    <property type="term" value="F:tRNA-dihydrouridine47 synthase activity"/>
    <property type="evidence" value="ECO:0007669"/>
    <property type="project" value="UniProtKB-EC"/>
</dbReference>
<evidence type="ECO:0000313" key="25">
    <source>
        <dbReference type="Proteomes" id="UP000278627"/>
    </source>
</evidence>
<evidence type="ECO:0000256" key="18">
    <source>
        <dbReference type="PROSITE-ProRule" id="PRU00371"/>
    </source>
</evidence>
<dbReference type="InterPro" id="IPR004210">
    <property type="entry name" value="BESS_motif"/>
</dbReference>
<dbReference type="CDD" id="cd02801">
    <property type="entry name" value="DUS_like_FMN"/>
    <property type="match status" value="1"/>
</dbReference>
<evidence type="ECO:0000256" key="16">
    <source>
        <dbReference type="ARBA" id="ARBA00049447"/>
    </source>
</evidence>
<comment type="subcellular location">
    <subcellularLocation>
        <location evidence="18">Nucleus</location>
    </subcellularLocation>
</comment>
<keyword evidence="25" id="KW-1185">Reference proteome</keyword>
<keyword evidence="8 19" id="KW-0863">Zinc-finger</keyword>
<dbReference type="PANTHER" id="PTHR45846">
    <property type="entry name" value="TRNA-DIHYDROURIDINE(47) SYNTHASE [NAD(P)(+)]-LIKE"/>
    <property type="match status" value="1"/>
</dbReference>
<dbReference type="InterPro" id="IPR006578">
    <property type="entry name" value="MADF-dom"/>
</dbReference>
<name>A0A0N4TX01_BRUPA</name>
<evidence type="ECO:0000256" key="4">
    <source>
        <dbReference type="ARBA" id="ARBA00022664"/>
    </source>
</evidence>
<dbReference type="Pfam" id="PF01207">
    <property type="entry name" value="Dus"/>
    <property type="match status" value="1"/>
</dbReference>
<evidence type="ECO:0000256" key="20">
    <source>
        <dbReference type="RuleBase" id="RU291113"/>
    </source>
</evidence>
<keyword evidence="5 20" id="KW-0819">tRNA processing</keyword>
<evidence type="ECO:0000256" key="13">
    <source>
        <dbReference type="ARBA" id="ARBA00045365"/>
    </source>
</evidence>
<reference evidence="26" key="1">
    <citation type="submission" date="2017-02" db="UniProtKB">
        <authorList>
            <consortium name="WormBaseParasite"/>
        </authorList>
    </citation>
    <scope>IDENTIFICATION</scope>
</reference>
<feature type="domain" description="C3H1-type" evidence="21">
    <location>
        <begin position="428"/>
        <end position="453"/>
    </location>
</feature>
<comment type="catalytic activity">
    <reaction evidence="15">
        <text>a 5,6-dihydrouridine in mRNA + NAD(+) = a uridine in mRNA + NADH + H(+)</text>
        <dbReference type="Rhea" id="RHEA:69851"/>
        <dbReference type="Rhea" id="RHEA-COMP:14658"/>
        <dbReference type="Rhea" id="RHEA-COMP:17789"/>
        <dbReference type="ChEBI" id="CHEBI:15378"/>
        <dbReference type="ChEBI" id="CHEBI:57540"/>
        <dbReference type="ChEBI" id="CHEBI:57945"/>
        <dbReference type="ChEBI" id="CHEBI:65315"/>
        <dbReference type="ChEBI" id="CHEBI:74443"/>
    </reaction>
    <physiologicalReaction direction="right-to-left" evidence="15">
        <dbReference type="Rhea" id="RHEA:69853"/>
    </physiologicalReaction>
</comment>
<dbReference type="InterPro" id="IPR018517">
    <property type="entry name" value="tRNA_hU_synthase_CS"/>
</dbReference>
<comment type="catalytic activity">
    <reaction evidence="17">
        <text>5,6-dihydrouridine(47) in tRNA + NADP(+) = uridine(47) in tRNA + NADPH + H(+)</text>
        <dbReference type="Rhea" id="RHEA:53360"/>
        <dbReference type="Rhea" id="RHEA-COMP:13539"/>
        <dbReference type="Rhea" id="RHEA-COMP:13540"/>
        <dbReference type="ChEBI" id="CHEBI:15378"/>
        <dbReference type="ChEBI" id="CHEBI:57783"/>
        <dbReference type="ChEBI" id="CHEBI:58349"/>
        <dbReference type="ChEBI" id="CHEBI:65315"/>
        <dbReference type="ChEBI" id="CHEBI:74443"/>
        <dbReference type="EC" id="1.3.1.89"/>
    </reaction>
    <physiologicalReaction direction="right-to-left" evidence="17">
        <dbReference type="Rhea" id="RHEA:53362"/>
    </physiologicalReaction>
</comment>
<dbReference type="GO" id="GO:0050660">
    <property type="term" value="F:flavin adenine dinucleotide binding"/>
    <property type="evidence" value="ECO:0007669"/>
    <property type="project" value="UniProtKB-UniRule"/>
</dbReference>
<comment type="similarity">
    <text evidence="20">Belongs to the dus family. Dus3 subfamily.</text>
</comment>
<keyword evidence="12" id="KW-0520">NAD</keyword>
<organism evidence="26">
    <name type="scientific">Brugia pahangi</name>
    <name type="common">Filarial nematode worm</name>
    <dbReference type="NCBI Taxonomy" id="6280"/>
    <lineage>
        <taxon>Eukaryota</taxon>
        <taxon>Metazoa</taxon>
        <taxon>Ecdysozoa</taxon>
        <taxon>Nematoda</taxon>
        <taxon>Chromadorea</taxon>
        <taxon>Rhabditida</taxon>
        <taxon>Spirurina</taxon>
        <taxon>Spiruromorpha</taxon>
        <taxon>Filarioidea</taxon>
        <taxon>Onchocercidae</taxon>
        <taxon>Brugia</taxon>
    </lineage>
</organism>
<dbReference type="GO" id="GO:0005634">
    <property type="term" value="C:nucleus"/>
    <property type="evidence" value="ECO:0007669"/>
    <property type="project" value="UniProtKB-SubCell"/>
</dbReference>
<dbReference type="EMBL" id="UZAD01013389">
    <property type="protein sequence ID" value="VDN94591.1"/>
    <property type="molecule type" value="Genomic_DNA"/>
</dbReference>
<comment type="function">
    <text evidence="13">Catalyzes the synthesis of dihydrouridine, a modified base, in various RNAs, such as tRNAs, mRNAs and some long non-coding RNAs (lncRNAs). Mainly modifies the uridine in position 47 (U47) in the D-loop of most cytoplasmic tRNAs. Also able to mediate the formation of dihydrouridine in some mRNAs, thereby regulating their translation.</text>
</comment>
<dbReference type="Gene3D" id="3.20.20.70">
    <property type="entry name" value="Aldolase class I"/>
    <property type="match status" value="1"/>
</dbReference>
<evidence type="ECO:0000259" key="23">
    <source>
        <dbReference type="PROSITE" id="PS51031"/>
    </source>
</evidence>
<dbReference type="InterPro" id="IPR013785">
    <property type="entry name" value="Aldolase_TIM"/>
</dbReference>
<dbReference type="SMART" id="SM00595">
    <property type="entry name" value="MADF"/>
    <property type="match status" value="1"/>
</dbReference>
<keyword evidence="9 19" id="KW-0862">Zinc</keyword>
<evidence type="ECO:0000256" key="12">
    <source>
        <dbReference type="ARBA" id="ARBA00023027"/>
    </source>
</evidence>
<keyword evidence="2 20" id="KW-0285">Flavoprotein</keyword>
<comment type="catalytic activity">
    <reaction evidence="14">
        <text>5,6-dihydrouridine(47) in tRNA + NAD(+) = uridine(47) in tRNA + NADH + H(+)</text>
        <dbReference type="Rhea" id="RHEA:53364"/>
        <dbReference type="Rhea" id="RHEA-COMP:13539"/>
        <dbReference type="Rhea" id="RHEA-COMP:13540"/>
        <dbReference type="ChEBI" id="CHEBI:15378"/>
        <dbReference type="ChEBI" id="CHEBI:57540"/>
        <dbReference type="ChEBI" id="CHEBI:57945"/>
        <dbReference type="ChEBI" id="CHEBI:65315"/>
        <dbReference type="ChEBI" id="CHEBI:74443"/>
        <dbReference type="EC" id="1.3.1.89"/>
    </reaction>
    <physiologicalReaction direction="right-to-left" evidence="14">
        <dbReference type="Rhea" id="RHEA:53366"/>
    </physiologicalReaction>
</comment>
<keyword evidence="10" id="KW-0521">NADP</keyword>
<keyword evidence="18" id="KW-0539">Nucleus</keyword>
<evidence type="ECO:0000256" key="6">
    <source>
        <dbReference type="ARBA" id="ARBA00022723"/>
    </source>
</evidence>
<evidence type="ECO:0000313" key="24">
    <source>
        <dbReference type="EMBL" id="VDN94591.1"/>
    </source>
</evidence>
<reference evidence="24 25" key="2">
    <citation type="submission" date="2018-11" db="EMBL/GenBank/DDBJ databases">
        <authorList>
            <consortium name="Pathogen Informatics"/>
        </authorList>
    </citation>
    <scope>NUCLEOTIDE SEQUENCE [LARGE SCALE GENOMIC DNA]</scope>
</reference>
<protein>
    <recommendedName>
        <fullName evidence="20">tRNA-dihydrouridine(47) synthase [NAD(P)(+)]</fullName>
        <ecNumber evidence="20">1.3.1.-</ecNumber>
    </recommendedName>
    <alternativeName>
        <fullName evidence="20">tRNA-dihydrouridine synthase 3</fullName>
    </alternativeName>
</protein>
<evidence type="ECO:0000256" key="14">
    <source>
        <dbReference type="ARBA" id="ARBA00048266"/>
    </source>
</evidence>
<evidence type="ECO:0000256" key="3">
    <source>
        <dbReference type="ARBA" id="ARBA00022643"/>
    </source>
</evidence>
<evidence type="ECO:0000259" key="22">
    <source>
        <dbReference type="PROSITE" id="PS51029"/>
    </source>
</evidence>
<keyword evidence="7" id="KW-0677">Repeat</keyword>
<dbReference type="FunFam" id="3.20.20.70:FF:000067">
    <property type="entry name" value="tRNA-dihydrouridine(47) synthase [NAD(P)(+)]"/>
    <property type="match status" value="1"/>
</dbReference>
<evidence type="ECO:0000256" key="9">
    <source>
        <dbReference type="ARBA" id="ARBA00022833"/>
    </source>
</evidence>
<evidence type="ECO:0000256" key="1">
    <source>
        <dbReference type="ARBA" id="ARBA00001917"/>
    </source>
</evidence>
<proteinExistence type="inferred from homology"/>
<comment type="catalytic activity">
    <reaction evidence="16">
        <text>a 5,6-dihydrouridine in mRNA + NADP(+) = a uridine in mRNA + NADPH + H(+)</text>
        <dbReference type="Rhea" id="RHEA:69855"/>
        <dbReference type="Rhea" id="RHEA-COMP:14658"/>
        <dbReference type="Rhea" id="RHEA-COMP:17789"/>
        <dbReference type="ChEBI" id="CHEBI:15378"/>
        <dbReference type="ChEBI" id="CHEBI:57783"/>
        <dbReference type="ChEBI" id="CHEBI:58349"/>
        <dbReference type="ChEBI" id="CHEBI:65315"/>
        <dbReference type="ChEBI" id="CHEBI:74443"/>
    </reaction>
    <physiologicalReaction direction="right-to-left" evidence="16">
        <dbReference type="Rhea" id="RHEA:69857"/>
    </physiologicalReaction>
</comment>
<sequence length="883" mass="101251">MEKNSLFTTITTTIADIPTTAAISMDNKPPAYAPIKKEYIDEKSDNPRTSCENYDKVVMERPRHKYRGMNRERRKEMAKKNVSWPVRDVCEVRSEAIIWAVEQLPCLWNLACEDYRDRTKRRQGWSTVSRMLIHDFENKDWTERQRIEKEIQSKWKNIRDCYVRDVRRKNGEGIKSRGKRTREYIHAGLLAFLGTPCVTKPDSVHSSATDPGNSCDFVLDNTVKPFLDHSAEVNCNWIKQEKLEEELRIILEKRCPDPEDDDDSAFFSTLLPTIRNLDPEQKVEFRLEVLQALRQITTKQPSPPLLFQSENLNISSNANLSGIVSRNGSIPSKTESSVICSGISGSDSFALQFKATEDFMISLRNMQQEYPYYHLLLNSEAYTNARQQLPRLCESIILGKPCKYTEKCTSLHSIEEYLKIKPPDIGSICYNFDQRGVCPFSFACRFANAHTSNAKQITKSPDVSYKKTLNANSVPLQIALRKRKYDFGKSDQAVAELLQTLGCMERENLKIDMRELSGKLYLAPLTTLGNLPFRRLCVDFGAEITCSEMGICTNYLNGTSSEWSLLKRHPNEKYFGVQLAGGYPDSMSRAAQIIAENEQIDFIDINCGCPIDLINEKGGGCSLALRSNKLVEVMKTMSKVIGNTPLTLKLRTGIKEGVYTAHQTISKVVKCCPPQLITLHPRSKAQRYTKLADWSYTQQCSEACQNIPFWACGDVLSYTDYYEKLEKYPVNGVMIGRGALMKPWIFTEIKECRHWDITASERLDYIQRFVNYGLEHWGSDDEGVEKTRRFLLEWLSFAYRYIPVGLLEVVPQRMNERPPFYHGRSDLETLLASDQSRDWIKISEMFLGKVPENFLFIPKHNANAYLKIDVSKRIPTTKQSNDE</sequence>
<keyword evidence="6 19" id="KW-0479">Metal-binding</keyword>
<dbReference type="EC" id="1.3.1.-" evidence="20"/>
<dbReference type="PROSITE" id="PS51031">
    <property type="entry name" value="BESS"/>
    <property type="match status" value="1"/>
</dbReference>
<keyword evidence="11 20" id="KW-0560">Oxidoreductase</keyword>
<evidence type="ECO:0000256" key="2">
    <source>
        <dbReference type="ARBA" id="ARBA00022630"/>
    </source>
</evidence>
<dbReference type="WBParaSite" id="BPAG_0001347801-mRNA-1">
    <property type="protein sequence ID" value="BPAG_0001347801-mRNA-1"/>
    <property type="gene ID" value="BPAG_0001347801"/>
</dbReference>
<feature type="domain" description="MADF" evidence="22">
    <location>
        <begin position="96"/>
        <end position="198"/>
    </location>
</feature>
<keyword evidence="4" id="KW-0507">mRNA processing</keyword>
<evidence type="ECO:0000256" key="5">
    <source>
        <dbReference type="ARBA" id="ARBA00022694"/>
    </source>
</evidence>
<dbReference type="PROSITE" id="PS50103">
    <property type="entry name" value="ZF_C3H1"/>
    <property type="match status" value="1"/>
</dbReference>
<dbReference type="PANTHER" id="PTHR45846:SF1">
    <property type="entry name" value="TRNA-DIHYDROURIDINE(47) SYNTHASE [NAD(P)(+)]-LIKE"/>
    <property type="match status" value="1"/>
</dbReference>
<evidence type="ECO:0000259" key="21">
    <source>
        <dbReference type="PROSITE" id="PS50103"/>
    </source>
</evidence>
<feature type="domain" description="BESS" evidence="23">
    <location>
        <begin position="260"/>
        <end position="299"/>
    </location>
</feature>
<evidence type="ECO:0000313" key="26">
    <source>
        <dbReference type="WBParaSite" id="BPAG_0001347801-mRNA-1"/>
    </source>
</evidence>
<dbReference type="Pfam" id="PF10545">
    <property type="entry name" value="MADF_DNA_bdg"/>
    <property type="match status" value="1"/>
</dbReference>
<comment type="cofactor">
    <cofactor evidence="1 20">
        <name>FMN</name>
        <dbReference type="ChEBI" id="CHEBI:58210"/>
    </cofactor>
</comment>
<evidence type="ECO:0000256" key="11">
    <source>
        <dbReference type="ARBA" id="ARBA00023002"/>
    </source>
</evidence>
<keyword evidence="3 20" id="KW-0288">FMN</keyword>
<evidence type="ECO:0000256" key="15">
    <source>
        <dbReference type="ARBA" id="ARBA00048342"/>
    </source>
</evidence>
<dbReference type="GO" id="GO:0008270">
    <property type="term" value="F:zinc ion binding"/>
    <property type="evidence" value="ECO:0007669"/>
    <property type="project" value="UniProtKB-KW"/>
</dbReference>
<dbReference type="GO" id="GO:0003677">
    <property type="term" value="F:DNA binding"/>
    <property type="evidence" value="ECO:0007669"/>
    <property type="project" value="InterPro"/>
</dbReference>
<dbReference type="SUPFAM" id="SSF51395">
    <property type="entry name" value="FMN-linked oxidoreductases"/>
    <property type="match status" value="1"/>
</dbReference>
<dbReference type="STRING" id="6280.A0A0N4TX01"/>
<evidence type="ECO:0000256" key="19">
    <source>
        <dbReference type="PROSITE-ProRule" id="PRU00723"/>
    </source>
</evidence>
<dbReference type="Pfam" id="PF02944">
    <property type="entry name" value="BESS"/>
    <property type="match status" value="1"/>
</dbReference>